<comment type="similarity">
    <text evidence="8">Belongs to the shikimate dehydrogenase family.</text>
</comment>
<feature type="binding site" evidence="8">
    <location>
        <begin position="159"/>
        <end position="164"/>
    </location>
    <ligand>
        <name>NADP(+)</name>
        <dbReference type="ChEBI" id="CHEBI:58349"/>
    </ligand>
</feature>
<dbReference type="Proteomes" id="UP000324927">
    <property type="component" value="Unassembled WGS sequence"/>
</dbReference>
<evidence type="ECO:0000256" key="8">
    <source>
        <dbReference type="HAMAP-Rule" id="MF_00222"/>
    </source>
</evidence>
<dbReference type="InterPro" id="IPR011342">
    <property type="entry name" value="Shikimate_DH"/>
</dbReference>
<feature type="active site" description="Proton acceptor" evidence="8">
    <location>
        <position position="66"/>
    </location>
</feature>
<dbReference type="InterPro" id="IPR046346">
    <property type="entry name" value="Aminoacid_DH-like_N_sf"/>
</dbReference>
<evidence type="ECO:0000259" key="9">
    <source>
        <dbReference type="Pfam" id="PF01488"/>
    </source>
</evidence>
<protein>
    <recommendedName>
        <fullName evidence="2 8">Shikimate dehydrogenase (NADP(+))</fullName>
        <shortName evidence="8">SDH</shortName>
        <ecNumber evidence="2 8">1.1.1.25</ecNumber>
    </recommendedName>
</protein>
<feature type="binding site" evidence="8">
    <location>
        <position position="87"/>
    </location>
    <ligand>
        <name>shikimate</name>
        <dbReference type="ChEBI" id="CHEBI:36208"/>
    </ligand>
</feature>
<feature type="binding site" evidence="8">
    <location>
        <position position="250"/>
    </location>
    <ligand>
        <name>NADP(+)</name>
        <dbReference type="ChEBI" id="CHEBI:58349"/>
    </ligand>
</feature>
<evidence type="ECO:0000256" key="4">
    <source>
        <dbReference type="ARBA" id="ARBA00022857"/>
    </source>
</evidence>
<proteinExistence type="inferred from homology"/>
<feature type="binding site" evidence="8">
    <location>
        <position position="110"/>
    </location>
    <ligand>
        <name>shikimate</name>
        <dbReference type="ChEBI" id="CHEBI:36208"/>
    </ligand>
</feature>
<feature type="domain" description="Quinate/shikimate 5-dehydrogenase/glutamyl-tRNA reductase" evidence="9">
    <location>
        <begin position="125"/>
        <end position="204"/>
    </location>
</feature>
<dbReference type="OrthoDB" id="9792692at2"/>
<feature type="domain" description="Shikimate dehydrogenase substrate binding N-terminal" evidence="10">
    <location>
        <begin position="7"/>
        <end position="88"/>
    </location>
</feature>
<dbReference type="GO" id="GO:0008652">
    <property type="term" value="P:amino acid biosynthetic process"/>
    <property type="evidence" value="ECO:0007669"/>
    <property type="project" value="UniProtKB-KW"/>
</dbReference>
<dbReference type="InterPro" id="IPR036291">
    <property type="entry name" value="NAD(P)-bd_dom_sf"/>
</dbReference>
<evidence type="ECO:0000256" key="5">
    <source>
        <dbReference type="ARBA" id="ARBA00023002"/>
    </source>
</evidence>
<keyword evidence="13" id="KW-1185">Reference proteome</keyword>
<dbReference type="NCBIfam" id="TIGR00507">
    <property type="entry name" value="aroE"/>
    <property type="match status" value="1"/>
</dbReference>
<comment type="catalytic activity">
    <reaction evidence="7 8">
        <text>shikimate + NADP(+) = 3-dehydroshikimate + NADPH + H(+)</text>
        <dbReference type="Rhea" id="RHEA:17737"/>
        <dbReference type="ChEBI" id="CHEBI:15378"/>
        <dbReference type="ChEBI" id="CHEBI:16630"/>
        <dbReference type="ChEBI" id="CHEBI:36208"/>
        <dbReference type="ChEBI" id="CHEBI:57783"/>
        <dbReference type="ChEBI" id="CHEBI:58349"/>
        <dbReference type="EC" id="1.1.1.25"/>
    </reaction>
</comment>
<dbReference type="HAMAP" id="MF_00222">
    <property type="entry name" value="Shikimate_DH_AroE"/>
    <property type="match status" value="1"/>
</dbReference>
<dbReference type="RefSeq" id="WP_149232687.1">
    <property type="nucleotide sequence ID" value="NZ_JALJXJ010000010.1"/>
</dbReference>
<reference evidence="12 13" key="1">
    <citation type="submission" date="2019-08" db="EMBL/GenBank/DDBJ databases">
        <authorList>
            <person name="Grouzdev D."/>
            <person name="Tikhonova E."/>
            <person name="Kravchenko I."/>
        </authorList>
    </citation>
    <scope>NUCLEOTIDE SEQUENCE [LARGE SCALE GENOMIC DNA]</scope>
    <source>
        <strain evidence="12 13">59b</strain>
    </source>
</reference>
<dbReference type="GO" id="GO:0019632">
    <property type="term" value="P:shikimate metabolic process"/>
    <property type="evidence" value="ECO:0007669"/>
    <property type="project" value="InterPro"/>
</dbReference>
<dbReference type="AlphaFoldDB" id="A0A5A9GKF9"/>
<dbReference type="GO" id="GO:0005829">
    <property type="term" value="C:cytosol"/>
    <property type="evidence" value="ECO:0007669"/>
    <property type="project" value="TreeGrafter"/>
</dbReference>
<feature type="binding site" evidence="8">
    <location>
        <begin position="15"/>
        <end position="17"/>
    </location>
    <ligand>
        <name>shikimate</name>
        <dbReference type="ChEBI" id="CHEBI:36208"/>
    </ligand>
</feature>
<feature type="binding site" evidence="8">
    <location>
        <position position="62"/>
    </location>
    <ligand>
        <name>shikimate</name>
        <dbReference type="ChEBI" id="CHEBI:36208"/>
    </ligand>
</feature>
<sequence>MTDQYAVIGNPIGHTKSPLIHMSFAGETGQDITYTAIEGPLGGFAAAVDAFRAGGGRGLNITAPFKLDAFAYATDLRERARLAGAVNAMKFEDGPEGGPEGGRVIADNFDGVGLVNDIQRNLDSPLAGKRVLLLGAGGAARGAILPILEQKPAELVIANRTLSKAQALESQFSGHGRLSGTDYAALTGGRSGRFDVVLNATSASLRGELPPVDTAAFAADGLAYELVYGKGLTPFLRLAQGVGVRRLADGVGMLVEQAAEAFAWWRGIRPDTRPVIERLTIPLV</sequence>
<evidence type="ECO:0000259" key="10">
    <source>
        <dbReference type="Pfam" id="PF08501"/>
    </source>
</evidence>
<evidence type="ECO:0000259" key="11">
    <source>
        <dbReference type="Pfam" id="PF18317"/>
    </source>
</evidence>
<dbReference type="GO" id="GO:0009073">
    <property type="term" value="P:aromatic amino acid family biosynthetic process"/>
    <property type="evidence" value="ECO:0007669"/>
    <property type="project" value="UniProtKB-KW"/>
</dbReference>
<dbReference type="NCBIfam" id="NF001310">
    <property type="entry name" value="PRK00258.1-2"/>
    <property type="match status" value="1"/>
</dbReference>
<evidence type="ECO:0000256" key="1">
    <source>
        <dbReference type="ARBA" id="ARBA00004871"/>
    </source>
</evidence>
<evidence type="ECO:0000313" key="13">
    <source>
        <dbReference type="Proteomes" id="UP000324927"/>
    </source>
</evidence>
<evidence type="ECO:0000256" key="7">
    <source>
        <dbReference type="ARBA" id="ARBA00049442"/>
    </source>
</evidence>
<feature type="binding site" evidence="8">
    <location>
        <position position="78"/>
    </location>
    <ligand>
        <name>NADP(+)</name>
        <dbReference type="ChEBI" id="CHEBI:58349"/>
    </ligand>
</feature>
<evidence type="ECO:0000256" key="2">
    <source>
        <dbReference type="ARBA" id="ARBA00012962"/>
    </source>
</evidence>
<dbReference type="UniPathway" id="UPA00053">
    <property type="reaction ID" value="UER00087"/>
</dbReference>
<feature type="binding site" evidence="8">
    <location>
        <begin position="135"/>
        <end position="139"/>
    </location>
    <ligand>
        <name>NADP(+)</name>
        <dbReference type="ChEBI" id="CHEBI:58349"/>
    </ligand>
</feature>
<dbReference type="Pfam" id="PF08501">
    <property type="entry name" value="Shikimate_dh_N"/>
    <property type="match status" value="1"/>
</dbReference>
<comment type="pathway">
    <text evidence="1 8">Metabolic intermediate biosynthesis; chorismate biosynthesis; chorismate from D-erythrose 4-phosphate and phosphoenolpyruvate: step 4/7.</text>
</comment>
<dbReference type="InterPro" id="IPR022893">
    <property type="entry name" value="Shikimate_DH_fam"/>
</dbReference>
<dbReference type="PANTHER" id="PTHR21089">
    <property type="entry name" value="SHIKIMATE DEHYDROGENASE"/>
    <property type="match status" value="1"/>
</dbReference>
<gene>
    <name evidence="8 12" type="primary">aroE</name>
    <name evidence="12" type="ORF">FZ942_19200</name>
</gene>
<feature type="binding site" evidence="8">
    <location>
        <position position="228"/>
    </location>
    <ligand>
        <name>shikimate</name>
        <dbReference type="ChEBI" id="CHEBI:36208"/>
    </ligand>
</feature>
<dbReference type="InterPro" id="IPR041121">
    <property type="entry name" value="SDH_C"/>
</dbReference>
<dbReference type="EMBL" id="VTTN01000007">
    <property type="protein sequence ID" value="KAA0594930.1"/>
    <property type="molecule type" value="Genomic_DNA"/>
</dbReference>
<keyword evidence="3 8" id="KW-0028">Amino-acid biosynthesis</keyword>
<dbReference type="Gene3D" id="3.40.50.10860">
    <property type="entry name" value="Leucine Dehydrogenase, chain A, domain 1"/>
    <property type="match status" value="1"/>
</dbReference>
<comment type="function">
    <text evidence="8">Involved in the biosynthesis of the chorismate, which leads to the biosynthesis of aromatic amino acids. Catalyzes the reversible NADPH linked reduction of 3-dehydroshikimate (DHSA) to yield shikimate (SA).</text>
</comment>
<feature type="binding site" evidence="8">
    <location>
        <position position="257"/>
    </location>
    <ligand>
        <name>shikimate</name>
        <dbReference type="ChEBI" id="CHEBI:36208"/>
    </ligand>
</feature>
<dbReference type="SUPFAM" id="SSF53223">
    <property type="entry name" value="Aminoacid dehydrogenase-like, N-terminal domain"/>
    <property type="match status" value="1"/>
</dbReference>
<keyword evidence="6 8" id="KW-0057">Aromatic amino acid biosynthesis</keyword>
<dbReference type="GO" id="GO:0009423">
    <property type="term" value="P:chorismate biosynthetic process"/>
    <property type="evidence" value="ECO:0007669"/>
    <property type="project" value="UniProtKB-UniRule"/>
</dbReference>
<evidence type="ECO:0000256" key="6">
    <source>
        <dbReference type="ARBA" id="ARBA00023141"/>
    </source>
</evidence>
<dbReference type="SUPFAM" id="SSF51735">
    <property type="entry name" value="NAD(P)-binding Rossmann-fold domains"/>
    <property type="match status" value="1"/>
</dbReference>
<dbReference type="Gene3D" id="3.40.50.720">
    <property type="entry name" value="NAD(P)-binding Rossmann-like Domain"/>
    <property type="match status" value="1"/>
</dbReference>
<dbReference type="Pfam" id="PF18317">
    <property type="entry name" value="SDH_C"/>
    <property type="match status" value="1"/>
</dbReference>
<comment type="caution">
    <text evidence="12">The sequence shown here is derived from an EMBL/GenBank/DDBJ whole genome shotgun (WGS) entry which is preliminary data.</text>
</comment>
<name>A0A5A9GKF9_AZOLI</name>
<dbReference type="GO" id="GO:0050661">
    <property type="term" value="F:NADP binding"/>
    <property type="evidence" value="ECO:0007669"/>
    <property type="project" value="InterPro"/>
</dbReference>
<dbReference type="InterPro" id="IPR006151">
    <property type="entry name" value="Shikm_DH/Glu-tRNA_Rdtase"/>
</dbReference>
<feature type="binding site" evidence="8">
    <location>
        <position position="226"/>
    </location>
    <ligand>
        <name>NADP(+)</name>
        <dbReference type="ChEBI" id="CHEBI:58349"/>
    </ligand>
</feature>
<keyword evidence="4 8" id="KW-0521">NADP</keyword>
<evidence type="ECO:0000256" key="3">
    <source>
        <dbReference type="ARBA" id="ARBA00022605"/>
    </source>
</evidence>
<comment type="subunit">
    <text evidence="8">Homodimer.</text>
</comment>
<keyword evidence="5 8" id="KW-0560">Oxidoreductase</keyword>
<feature type="domain" description="SDH C-terminal" evidence="11">
    <location>
        <begin position="250"/>
        <end position="279"/>
    </location>
</feature>
<dbReference type="GO" id="GO:0004764">
    <property type="term" value="F:shikimate 3-dehydrogenase (NADP+) activity"/>
    <property type="evidence" value="ECO:0007669"/>
    <property type="project" value="UniProtKB-UniRule"/>
</dbReference>
<evidence type="ECO:0000313" key="12">
    <source>
        <dbReference type="EMBL" id="KAA0594930.1"/>
    </source>
</evidence>
<dbReference type="Pfam" id="PF01488">
    <property type="entry name" value="Shikimate_DH"/>
    <property type="match status" value="1"/>
</dbReference>
<accession>A0A5A9GKF9</accession>
<dbReference type="EC" id="1.1.1.25" evidence="2 8"/>
<organism evidence="12 13">
    <name type="scientific">Azospirillum lipoferum</name>
    <dbReference type="NCBI Taxonomy" id="193"/>
    <lineage>
        <taxon>Bacteria</taxon>
        <taxon>Pseudomonadati</taxon>
        <taxon>Pseudomonadota</taxon>
        <taxon>Alphaproteobacteria</taxon>
        <taxon>Rhodospirillales</taxon>
        <taxon>Azospirillaceae</taxon>
        <taxon>Azospirillum</taxon>
    </lineage>
</organism>
<dbReference type="PANTHER" id="PTHR21089:SF1">
    <property type="entry name" value="BIFUNCTIONAL 3-DEHYDROQUINATE DEHYDRATASE_SHIKIMATE DEHYDROGENASE, CHLOROPLASTIC"/>
    <property type="match status" value="1"/>
</dbReference>
<dbReference type="InterPro" id="IPR013708">
    <property type="entry name" value="Shikimate_DH-bd_N"/>
</dbReference>